<evidence type="ECO:0000256" key="3">
    <source>
        <dbReference type="ARBA" id="ARBA00029631"/>
    </source>
</evidence>
<dbReference type="EMBL" id="LGRX02034230">
    <property type="protein sequence ID" value="KAK3238386.1"/>
    <property type="molecule type" value="Genomic_DNA"/>
</dbReference>
<keyword evidence="5" id="KW-1185">Reference proteome</keyword>
<evidence type="ECO:0000313" key="4">
    <source>
        <dbReference type="EMBL" id="KAK3238386.1"/>
    </source>
</evidence>
<dbReference type="GO" id="GO:0005739">
    <property type="term" value="C:mitochondrion"/>
    <property type="evidence" value="ECO:0007669"/>
    <property type="project" value="TreeGrafter"/>
</dbReference>
<dbReference type="PANTHER" id="PTHR11001">
    <property type="entry name" value="MITOCHONDRIAL FISSION PROCESS PROTEIN 1"/>
    <property type="match status" value="1"/>
</dbReference>
<dbReference type="AlphaFoldDB" id="A0AAE0ERY5"/>
<sequence length="221" mass="23970">MELTVERNSSQDSLLIDTREGNFRYAGYLARAKKQVLLRIGKIAQAAKSAETLKTIAVLKKNTATATKAVAQSAKGASRYVAYSSDVGEALRPVVSNYWVMGAYAMAITYVGVDIAVHGQQAKRKGESIPRAVLHATAFQSLASLTVPSLVIHTTVSTAGRLVQNRARLVTWVPSIAGLMMIPVLPVIDKPLEFAVDWSFDKVWKVENKEVADNANKIKAA</sequence>
<dbReference type="GO" id="GO:0000266">
    <property type="term" value="P:mitochondrial fission"/>
    <property type="evidence" value="ECO:0007669"/>
    <property type="project" value="TreeGrafter"/>
</dbReference>
<evidence type="ECO:0000256" key="1">
    <source>
        <dbReference type="ARBA" id="ARBA00009224"/>
    </source>
</evidence>
<name>A0AAE0ERY5_9CHLO</name>
<comment type="similarity">
    <text evidence="1">Belongs to the MTFP1 family.</text>
</comment>
<dbReference type="InterPro" id="IPR019560">
    <property type="entry name" value="Mitochondrial_18_kDa_protein"/>
</dbReference>
<comment type="caution">
    <text evidence="4">The sequence shown here is derived from an EMBL/GenBank/DDBJ whole genome shotgun (WGS) entry which is preliminary data.</text>
</comment>
<dbReference type="Pfam" id="PF10558">
    <property type="entry name" value="MTP18"/>
    <property type="match status" value="2"/>
</dbReference>
<accession>A0AAE0ERY5</accession>
<gene>
    <name evidence="4" type="ORF">CYMTET_51597</name>
</gene>
<dbReference type="Proteomes" id="UP001190700">
    <property type="component" value="Unassembled WGS sequence"/>
</dbReference>
<evidence type="ECO:0000256" key="2">
    <source>
        <dbReference type="ARBA" id="ARBA00017835"/>
    </source>
</evidence>
<proteinExistence type="inferred from homology"/>
<organism evidence="4 5">
    <name type="scientific">Cymbomonas tetramitiformis</name>
    <dbReference type="NCBI Taxonomy" id="36881"/>
    <lineage>
        <taxon>Eukaryota</taxon>
        <taxon>Viridiplantae</taxon>
        <taxon>Chlorophyta</taxon>
        <taxon>Pyramimonadophyceae</taxon>
        <taxon>Pyramimonadales</taxon>
        <taxon>Pyramimonadaceae</taxon>
        <taxon>Cymbomonas</taxon>
    </lineage>
</organism>
<dbReference type="PANTHER" id="PTHR11001:SF2">
    <property type="entry name" value="MITOCHONDRIAL FISSION PROCESS PROTEIN 1"/>
    <property type="match status" value="1"/>
</dbReference>
<evidence type="ECO:0000313" key="5">
    <source>
        <dbReference type="Proteomes" id="UP001190700"/>
    </source>
</evidence>
<protein>
    <recommendedName>
        <fullName evidence="2">Mitochondrial fission process protein 1</fullName>
    </recommendedName>
    <alternativeName>
        <fullName evidence="3">Mitochondrial 18 kDa protein</fullName>
    </alternativeName>
</protein>
<reference evidence="4 5" key="1">
    <citation type="journal article" date="2015" name="Genome Biol. Evol.">
        <title>Comparative Genomics of a Bacterivorous Green Alga Reveals Evolutionary Causalities and Consequences of Phago-Mixotrophic Mode of Nutrition.</title>
        <authorList>
            <person name="Burns J.A."/>
            <person name="Paasch A."/>
            <person name="Narechania A."/>
            <person name="Kim E."/>
        </authorList>
    </citation>
    <scope>NUCLEOTIDE SEQUENCE [LARGE SCALE GENOMIC DNA]</scope>
    <source>
        <strain evidence="4 5">PLY_AMNH</strain>
    </source>
</reference>